<sequence length="193" mass="20989">MPQYEDSNANGLTGRQPCPYIYTYANTGRNKGKSKLVASWREPSALHESAKRDGYNSTATTTSETASRSSATKRQPSSGGYANKGGPVLTSLTSSIRISDKFSQKHRNPPASAPLILPLPNSTAPSPHRMVRTYHCHGPPGPALIYILRQTASCHAGSGPRRRDKAFLPKHVRGYVSRGSLVTPVIYIFCSLY</sequence>
<dbReference type="Proteomes" id="UP000800094">
    <property type="component" value="Unassembled WGS sequence"/>
</dbReference>
<evidence type="ECO:0000313" key="2">
    <source>
        <dbReference type="EMBL" id="KAF2254278.1"/>
    </source>
</evidence>
<dbReference type="EMBL" id="ML987190">
    <property type="protein sequence ID" value="KAF2254278.1"/>
    <property type="molecule type" value="Genomic_DNA"/>
</dbReference>
<dbReference type="GeneID" id="54579799"/>
<feature type="compositionally biased region" description="Basic and acidic residues" evidence="1">
    <location>
        <begin position="44"/>
        <end position="54"/>
    </location>
</feature>
<dbReference type="AlphaFoldDB" id="A0A6A6IVK3"/>
<reference evidence="2" key="1">
    <citation type="journal article" date="2020" name="Stud. Mycol.">
        <title>101 Dothideomycetes genomes: a test case for predicting lifestyles and emergence of pathogens.</title>
        <authorList>
            <person name="Haridas S."/>
            <person name="Albert R."/>
            <person name="Binder M."/>
            <person name="Bloem J."/>
            <person name="Labutti K."/>
            <person name="Salamov A."/>
            <person name="Andreopoulos B."/>
            <person name="Baker S."/>
            <person name="Barry K."/>
            <person name="Bills G."/>
            <person name="Bluhm B."/>
            <person name="Cannon C."/>
            <person name="Castanera R."/>
            <person name="Culley D."/>
            <person name="Daum C."/>
            <person name="Ezra D."/>
            <person name="Gonzalez J."/>
            <person name="Henrissat B."/>
            <person name="Kuo A."/>
            <person name="Liang C."/>
            <person name="Lipzen A."/>
            <person name="Lutzoni F."/>
            <person name="Magnuson J."/>
            <person name="Mondo S."/>
            <person name="Nolan M."/>
            <person name="Ohm R."/>
            <person name="Pangilinan J."/>
            <person name="Park H.-J."/>
            <person name="Ramirez L."/>
            <person name="Alfaro M."/>
            <person name="Sun H."/>
            <person name="Tritt A."/>
            <person name="Yoshinaga Y."/>
            <person name="Zwiers L.-H."/>
            <person name="Turgeon B."/>
            <person name="Goodwin S."/>
            <person name="Spatafora J."/>
            <person name="Crous P."/>
            <person name="Grigoriev I."/>
        </authorList>
    </citation>
    <scope>NUCLEOTIDE SEQUENCE</scope>
    <source>
        <strain evidence="2">CBS 122368</strain>
    </source>
</reference>
<name>A0A6A6IVK3_9PLEO</name>
<dbReference type="RefSeq" id="XP_033689282.1">
    <property type="nucleotide sequence ID" value="XM_033826469.1"/>
</dbReference>
<accession>A0A6A6IVK3</accession>
<proteinExistence type="predicted"/>
<keyword evidence="3" id="KW-1185">Reference proteome</keyword>
<protein>
    <submittedName>
        <fullName evidence="2">Uncharacterized protein</fullName>
    </submittedName>
</protein>
<feature type="region of interest" description="Disordered" evidence="1">
    <location>
        <begin position="31"/>
        <end position="86"/>
    </location>
</feature>
<evidence type="ECO:0000256" key="1">
    <source>
        <dbReference type="SAM" id="MobiDB-lite"/>
    </source>
</evidence>
<evidence type="ECO:0000313" key="3">
    <source>
        <dbReference type="Proteomes" id="UP000800094"/>
    </source>
</evidence>
<feature type="compositionally biased region" description="Low complexity" evidence="1">
    <location>
        <begin position="57"/>
        <end position="72"/>
    </location>
</feature>
<gene>
    <name evidence="2" type="ORF">BU26DRAFT_500060</name>
</gene>
<organism evidence="2 3">
    <name type="scientific">Trematosphaeria pertusa</name>
    <dbReference type="NCBI Taxonomy" id="390896"/>
    <lineage>
        <taxon>Eukaryota</taxon>
        <taxon>Fungi</taxon>
        <taxon>Dikarya</taxon>
        <taxon>Ascomycota</taxon>
        <taxon>Pezizomycotina</taxon>
        <taxon>Dothideomycetes</taxon>
        <taxon>Pleosporomycetidae</taxon>
        <taxon>Pleosporales</taxon>
        <taxon>Massarineae</taxon>
        <taxon>Trematosphaeriaceae</taxon>
        <taxon>Trematosphaeria</taxon>
    </lineage>
</organism>